<sequence length="62" mass="7318">MTVLWKVERYLRKQNMPPTKFGRLAARDPRLVGDMRNGREPRAEMIARIEAFMARDDAEAKR</sequence>
<protein>
    <submittedName>
        <fullName evidence="1">Uncharacterized protein</fullName>
    </submittedName>
</protein>
<reference evidence="1" key="1">
    <citation type="submission" date="2021-04" db="EMBL/GenBank/DDBJ databases">
        <title>Ouciella asimina sp. nov., isolated from the surface seawater in the hydrothermal field of Okinawa Trough.</title>
        <authorList>
            <person name="Shuang W."/>
        </authorList>
    </citation>
    <scope>NUCLEOTIDE SEQUENCE</scope>
    <source>
        <strain evidence="1">LXI357</strain>
    </source>
</reference>
<evidence type="ECO:0000313" key="2">
    <source>
        <dbReference type="Proteomes" id="UP000676996"/>
    </source>
</evidence>
<proteinExistence type="predicted"/>
<dbReference type="EMBL" id="JAGRQC010000004">
    <property type="protein sequence ID" value="MBR0553801.1"/>
    <property type="molecule type" value="Genomic_DNA"/>
</dbReference>
<dbReference type="Proteomes" id="UP000676996">
    <property type="component" value="Unassembled WGS sequence"/>
</dbReference>
<accession>A0A8T4IH28</accession>
<comment type="caution">
    <text evidence="1">The sequence shown here is derived from an EMBL/GenBank/DDBJ whole genome shotgun (WGS) entry which is preliminary data.</text>
</comment>
<gene>
    <name evidence="1" type="ORF">J7S20_14920</name>
</gene>
<organism evidence="1 2">
    <name type="scientific">Stakelama marina</name>
    <dbReference type="NCBI Taxonomy" id="2826939"/>
    <lineage>
        <taxon>Bacteria</taxon>
        <taxon>Pseudomonadati</taxon>
        <taxon>Pseudomonadota</taxon>
        <taxon>Alphaproteobacteria</taxon>
        <taxon>Sphingomonadales</taxon>
        <taxon>Sphingomonadaceae</taxon>
        <taxon>Stakelama</taxon>
    </lineage>
</organism>
<dbReference type="RefSeq" id="WP_284055043.1">
    <property type="nucleotide sequence ID" value="NZ_JAGRQC010000004.1"/>
</dbReference>
<dbReference type="AlphaFoldDB" id="A0A8T4IH28"/>
<name>A0A8T4IH28_9SPHN</name>
<keyword evidence="2" id="KW-1185">Reference proteome</keyword>
<evidence type="ECO:0000313" key="1">
    <source>
        <dbReference type="EMBL" id="MBR0553801.1"/>
    </source>
</evidence>